<evidence type="ECO:0000259" key="2">
    <source>
        <dbReference type="PROSITE" id="PS50837"/>
    </source>
</evidence>
<dbReference type="AlphaFoldDB" id="A0A9P9D4Q8"/>
<evidence type="ECO:0000313" key="4">
    <source>
        <dbReference type="Proteomes" id="UP000738349"/>
    </source>
</evidence>
<keyword evidence="1" id="KW-0677">Repeat</keyword>
<comment type="caution">
    <text evidence="3">The sequence shown here is derived from an EMBL/GenBank/DDBJ whole genome shotgun (WGS) entry which is preliminary data.</text>
</comment>
<name>A0A9P9D4Q8_9HYPO</name>
<evidence type="ECO:0000313" key="3">
    <source>
        <dbReference type="EMBL" id="KAH7112391.1"/>
    </source>
</evidence>
<dbReference type="InterPro" id="IPR027417">
    <property type="entry name" value="P-loop_NTPase"/>
</dbReference>
<organism evidence="3 4">
    <name type="scientific">Dactylonectria macrodidyma</name>
    <dbReference type="NCBI Taxonomy" id="307937"/>
    <lineage>
        <taxon>Eukaryota</taxon>
        <taxon>Fungi</taxon>
        <taxon>Dikarya</taxon>
        <taxon>Ascomycota</taxon>
        <taxon>Pezizomycotina</taxon>
        <taxon>Sordariomycetes</taxon>
        <taxon>Hypocreomycetidae</taxon>
        <taxon>Hypocreales</taxon>
        <taxon>Nectriaceae</taxon>
        <taxon>Dactylonectria</taxon>
    </lineage>
</organism>
<evidence type="ECO:0000256" key="1">
    <source>
        <dbReference type="ARBA" id="ARBA00022737"/>
    </source>
</evidence>
<dbReference type="OrthoDB" id="538223at2759"/>
<protein>
    <submittedName>
        <fullName evidence="3">NACHT domain-containing protein</fullName>
    </submittedName>
</protein>
<dbReference type="EMBL" id="JAGMUV010000038">
    <property type="protein sequence ID" value="KAH7112391.1"/>
    <property type="molecule type" value="Genomic_DNA"/>
</dbReference>
<dbReference type="InterPro" id="IPR007111">
    <property type="entry name" value="NACHT_NTPase"/>
</dbReference>
<keyword evidence="4" id="KW-1185">Reference proteome</keyword>
<dbReference type="PANTHER" id="PTHR10039">
    <property type="entry name" value="AMELOGENIN"/>
    <property type="match status" value="1"/>
</dbReference>
<dbReference type="SUPFAM" id="SSF52540">
    <property type="entry name" value="P-loop containing nucleoside triphosphate hydrolases"/>
    <property type="match status" value="1"/>
</dbReference>
<dbReference type="InterPro" id="IPR056884">
    <property type="entry name" value="NPHP3-like_N"/>
</dbReference>
<sequence length="578" mass="66457">MFIIRRRQDQIRLLQEKHQEDDKQCLKDLHLTNPRDDKQRIQDIKGGLLKDSYRWVLDHADFRQWRDDPQSRLLWIKGDPGKGKTMLLCGIIDELEKESANRLSYFFCQATDARRNSATAVLRGLIYNLAHQYPPLIWYVRDKYDDAGKELFNDGNAWLALSGILTTILNESSLEDDIIIIDALDECDIDRLQLLDFIAKSSSSRVKWIVSSRNWPDAEERKLDKTIQYTRIILESNEDSVSSAVHTYIRYKVDQLALDKKYDDETRDAVQHHLISNANGTFLWVALACQELADSKVQKQHTLAKLKSFPPGLDSLYKKMMECICGSDNAALCKQILAIASVVYRPIDLKELRVLIESPEDFDDDDLEEIIESCSPFLTLRHGVIYFVHQSAKDFLLNKALDQILPFGIAHQHRAVFSRSLEALSGTLRRDIYSLRIPGFPIDQVSPPNPDPLASTRYSCVYWVDHLGDSDPVERMRDLQDGSVVHAFLKRKYLYWLEAVGLMRSMQEGVLAMRKLEALVVSSRDFIHILQRRPDIFIEKYEIPTTDRTTSRRAPVYSFSPAGDRDCSVAGLRISTCV</sequence>
<gene>
    <name evidence="3" type="ORF">EDB81DRAFT_315406</name>
</gene>
<accession>A0A9P9D4Q8</accession>
<dbReference type="Pfam" id="PF24883">
    <property type="entry name" value="NPHP3_N"/>
    <property type="match status" value="1"/>
</dbReference>
<dbReference type="FunFam" id="3.40.50.300:FF:001638">
    <property type="entry name" value="NACHT and WD40 domain protein"/>
    <property type="match status" value="1"/>
</dbReference>
<proteinExistence type="predicted"/>
<dbReference type="Gene3D" id="3.40.50.300">
    <property type="entry name" value="P-loop containing nucleotide triphosphate hydrolases"/>
    <property type="match status" value="1"/>
</dbReference>
<dbReference type="Proteomes" id="UP000738349">
    <property type="component" value="Unassembled WGS sequence"/>
</dbReference>
<reference evidence="3" key="1">
    <citation type="journal article" date="2021" name="Nat. Commun.">
        <title>Genetic determinants of endophytism in the Arabidopsis root mycobiome.</title>
        <authorList>
            <person name="Mesny F."/>
            <person name="Miyauchi S."/>
            <person name="Thiergart T."/>
            <person name="Pickel B."/>
            <person name="Atanasova L."/>
            <person name="Karlsson M."/>
            <person name="Huettel B."/>
            <person name="Barry K.W."/>
            <person name="Haridas S."/>
            <person name="Chen C."/>
            <person name="Bauer D."/>
            <person name="Andreopoulos W."/>
            <person name="Pangilinan J."/>
            <person name="LaButti K."/>
            <person name="Riley R."/>
            <person name="Lipzen A."/>
            <person name="Clum A."/>
            <person name="Drula E."/>
            <person name="Henrissat B."/>
            <person name="Kohler A."/>
            <person name="Grigoriev I.V."/>
            <person name="Martin F.M."/>
            <person name="Hacquard S."/>
        </authorList>
    </citation>
    <scope>NUCLEOTIDE SEQUENCE</scope>
    <source>
        <strain evidence="3">MPI-CAGE-AT-0147</strain>
    </source>
</reference>
<dbReference type="PROSITE" id="PS50837">
    <property type="entry name" value="NACHT"/>
    <property type="match status" value="1"/>
</dbReference>
<feature type="domain" description="NACHT" evidence="2">
    <location>
        <begin position="72"/>
        <end position="213"/>
    </location>
</feature>